<dbReference type="SMART" id="SM00283">
    <property type="entry name" value="MA"/>
    <property type="match status" value="1"/>
</dbReference>
<keyword evidence="1 3" id="KW-0807">Transducer</keyword>
<dbReference type="Pfam" id="PF00672">
    <property type="entry name" value="HAMP"/>
    <property type="match status" value="1"/>
</dbReference>
<keyword evidence="4" id="KW-1133">Transmembrane helix</keyword>
<dbReference type="InterPro" id="IPR004090">
    <property type="entry name" value="Chemotax_Me-accpt_rcpt"/>
</dbReference>
<accession>A0ABX1PU73</accession>
<feature type="domain" description="HAMP" evidence="6">
    <location>
        <begin position="338"/>
        <end position="390"/>
    </location>
</feature>
<dbReference type="PROSITE" id="PS50111">
    <property type="entry name" value="CHEMOTAXIS_TRANSDUC_2"/>
    <property type="match status" value="1"/>
</dbReference>
<dbReference type="PANTHER" id="PTHR32089:SF112">
    <property type="entry name" value="LYSOZYME-LIKE PROTEIN-RELATED"/>
    <property type="match status" value="1"/>
</dbReference>
<sequence length="667" mass="70706">MFKRLLQPTIWLAGRLSFRHKLLGAFLLFSLPLAGTTALLLHDASQSIDRIALQRQGLALQMPVLGLVRSVQDHYAASLASAHGDTALDAHIAQSASEFERAAPAALDHPLAGDDGSRIRRQWDELARQRFEDADQVREAHERMLDELFRLRDVIVDRSRLGLQDELSVQVAIGILNDQLAPLVHNLGQARDTGTGVLARGRIGSAQRDALSMLRGSFDTLLTWMSKSIEKTGAVAPATGKALAAPLDALNLATLGLQELLTTKLINTTEFDIPAADFHAKGSAALDAALAFGAALTPGIDGLMATSEAKARTTFHAGMIVFGATIVLLGWIFSGAYSSITGSIGELEGAVRAMTAGDLRTRVAVRTRDEIGHVGSGFNAMAQSFAELIGKVAAAAGDTQSAAGILTDQIGHVTTASGRQSETAASSSSSVQQLAVSVQEVAVHAEDTSRIVRQAADLSAEGRDVADRAKAEMQRVVEDIAAAVDAVLALEERSRNVDHVIGVIAEIADQTNLLALNAAIEAARAGEVGRGFAVVADEVRKLADRTGKSTREIEETIREMRGSIQDVVARIRQGSDRVDASSASFSQVRDTLASIHEEVSHSASLVNDIVVATRAQTEASTDIARSIERMSAMADENHSAARHTGSIIDELQSLSGGLRHAVSGLRV</sequence>
<dbReference type="Gene3D" id="1.10.287.950">
    <property type="entry name" value="Methyl-accepting chemotaxis protein"/>
    <property type="match status" value="1"/>
</dbReference>
<evidence type="ECO:0000256" key="1">
    <source>
        <dbReference type="ARBA" id="ARBA00023224"/>
    </source>
</evidence>
<keyword evidence="4" id="KW-0472">Membrane</keyword>
<comment type="similarity">
    <text evidence="2">Belongs to the methyl-accepting chemotaxis (MCP) protein family.</text>
</comment>
<evidence type="ECO:0000256" key="2">
    <source>
        <dbReference type="ARBA" id="ARBA00029447"/>
    </source>
</evidence>
<dbReference type="RefSeq" id="WP_169254621.1">
    <property type="nucleotide sequence ID" value="NZ_WTVN01000003.1"/>
</dbReference>
<dbReference type="PROSITE" id="PS50885">
    <property type="entry name" value="HAMP"/>
    <property type="match status" value="1"/>
</dbReference>
<feature type="domain" description="Methyl-accepting transducer" evidence="5">
    <location>
        <begin position="395"/>
        <end position="631"/>
    </location>
</feature>
<dbReference type="Proteomes" id="UP000623795">
    <property type="component" value="Unassembled WGS sequence"/>
</dbReference>
<dbReference type="Pfam" id="PF00015">
    <property type="entry name" value="MCPsignal"/>
    <property type="match status" value="1"/>
</dbReference>
<name>A0ABX1PU73_9RHOO</name>
<reference evidence="7 8" key="1">
    <citation type="submission" date="2019-12" db="EMBL/GenBank/DDBJ databases">
        <title>Comparative genomics gives insights into the taxonomy of the Azoarcus-Aromatoleum group and reveals separate origins of nif in the plant-associated Azoarcus and non-plant-associated Aromatoleum sub-groups.</title>
        <authorList>
            <person name="Lafos M."/>
            <person name="Maluk M."/>
            <person name="Batista M."/>
            <person name="Junghare M."/>
            <person name="Carmona M."/>
            <person name="Faoro H."/>
            <person name="Cruz L.M."/>
            <person name="Battistoni F."/>
            <person name="De Souza E."/>
            <person name="Pedrosa F."/>
            <person name="Chen W.-M."/>
            <person name="Poole P.S."/>
            <person name="Dixon R.A."/>
            <person name="James E.K."/>
        </authorList>
    </citation>
    <scope>NUCLEOTIDE SEQUENCE [LARGE SCALE GENOMIC DNA]</scope>
    <source>
        <strain evidence="7 8">Td21</strain>
    </source>
</reference>
<dbReference type="InterPro" id="IPR004089">
    <property type="entry name" value="MCPsignal_dom"/>
</dbReference>
<keyword evidence="4" id="KW-0812">Transmembrane</keyword>
<dbReference type="PRINTS" id="PR00260">
    <property type="entry name" value="CHEMTRNSDUCR"/>
</dbReference>
<evidence type="ECO:0000313" key="8">
    <source>
        <dbReference type="Proteomes" id="UP000623795"/>
    </source>
</evidence>
<protein>
    <submittedName>
        <fullName evidence="7">HAMP domain-containing protein</fullName>
    </submittedName>
</protein>
<evidence type="ECO:0000259" key="6">
    <source>
        <dbReference type="PROSITE" id="PS50885"/>
    </source>
</evidence>
<dbReference type="SMART" id="SM00304">
    <property type="entry name" value="HAMP"/>
    <property type="match status" value="1"/>
</dbReference>
<feature type="transmembrane region" description="Helical" evidence="4">
    <location>
        <begin position="315"/>
        <end position="333"/>
    </location>
</feature>
<dbReference type="PANTHER" id="PTHR32089">
    <property type="entry name" value="METHYL-ACCEPTING CHEMOTAXIS PROTEIN MCPB"/>
    <property type="match status" value="1"/>
</dbReference>
<dbReference type="SUPFAM" id="SSF58104">
    <property type="entry name" value="Methyl-accepting chemotaxis protein (MCP) signaling domain"/>
    <property type="match status" value="1"/>
</dbReference>
<gene>
    <name evidence="7" type="ORF">GPA22_02975</name>
</gene>
<dbReference type="InterPro" id="IPR003660">
    <property type="entry name" value="HAMP_dom"/>
</dbReference>
<comment type="caution">
    <text evidence="7">The sequence shown here is derived from an EMBL/GenBank/DDBJ whole genome shotgun (WGS) entry which is preliminary data.</text>
</comment>
<proteinExistence type="inferred from homology"/>
<evidence type="ECO:0000256" key="3">
    <source>
        <dbReference type="PROSITE-ProRule" id="PRU00284"/>
    </source>
</evidence>
<dbReference type="CDD" id="cd06225">
    <property type="entry name" value="HAMP"/>
    <property type="match status" value="1"/>
</dbReference>
<dbReference type="EMBL" id="WTVN01000003">
    <property type="protein sequence ID" value="NMG42698.1"/>
    <property type="molecule type" value="Genomic_DNA"/>
</dbReference>
<keyword evidence="8" id="KW-1185">Reference proteome</keyword>
<evidence type="ECO:0000259" key="5">
    <source>
        <dbReference type="PROSITE" id="PS50111"/>
    </source>
</evidence>
<organism evidence="7 8">
    <name type="scientific">Aromatoleum toluvorans</name>
    <dbReference type="NCBI Taxonomy" id="92002"/>
    <lineage>
        <taxon>Bacteria</taxon>
        <taxon>Pseudomonadati</taxon>
        <taxon>Pseudomonadota</taxon>
        <taxon>Betaproteobacteria</taxon>
        <taxon>Rhodocyclales</taxon>
        <taxon>Rhodocyclaceae</taxon>
        <taxon>Aromatoleum</taxon>
    </lineage>
</organism>
<dbReference type="CDD" id="cd11386">
    <property type="entry name" value="MCP_signal"/>
    <property type="match status" value="1"/>
</dbReference>
<evidence type="ECO:0000256" key="4">
    <source>
        <dbReference type="SAM" id="Phobius"/>
    </source>
</evidence>
<evidence type="ECO:0000313" key="7">
    <source>
        <dbReference type="EMBL" id="NMG42698.1"/>
    </source>
</evidence>